<dbReference type="InterPro" id="IPR014001">
    <property type="entry name" value="Helicase_ATP-bd"/>
</dbReference>
<dbReference type="Gene3D" id="3.40.50.300">
    <property type="entry name" value="P-loop containing nucleotide triphosphate hydrolases"/>
    <property type="match status" value="2"/>
</dbReference>
<dbReference type="InterPro" id="IPR005118">
    <property type="entry name" value="TRCF_C"/>
</dbReference>
<dbReference type="AlphaFoldDB" id="A0A1H2EN84"/>
<evidence type="ECO:0000256" key="5">
    <source>
        <dbReference type="ARBA" id="ARBA00022801"/>
    </source>
</evidence>
<comment type="similarity">
    <text evidence="10 13">In the N-terminal section; belongs to the UvrB family.</text>
</comment>
<dbReference type="Gene3D" id="3.40.50.11140">
    <property type="match status" value="1"/>
</dbReference>
<dbReference type="Pfam" id="PF03461">
    <property type="entry name" value="TRCF"/>
    <property type="match status" value="1"/>
</dbReference>
<evidence type="ECO:0000256" key="7">
    <source>
        <dbReference type="ARBA" id="ARBA00022840"/>
    </source>
</evidence>
<dbReference type="Pfam" id="PF21132">
    <property type="entry name" value="MFD_D3"/>
    <property type="match status" value="1"/>
</dbReference>
<dbReference type="InterPro" id="IPR003711">
    <property type="entry name" value="CarD-like/TRCF_RID"/>
</dbReference>
<evidence type="ECO:0000259" key="15">
    <source>
        <dbReference type="PROSITE" id="PS51194"/>
    </source>
</evidence>
<protein>
    <recommendedName>
        <fullName evidence="12 13">Transcription-repair-coupling factor</fullName>
        <shortName evidence="13">TRCF</shortName>
        <ecNumber evidence="13">3.6.4.-</ecNumber>
    </recommendedName>
</protein>
<dbReference type="Proteomes" id="UP000199608">
    <property type="component" value="Unassembled WGS sequence"/>
</dbReference>
<evidence type="ECO:0000256" key="1">
    <source>
        <dbReference type="ARBA" id="ARBA00004496"/>
    </source>
</evidence>
<organism evidence="16 17">
    <name type="scientific">Desulfobacula phenolica</name>
    <dbReference type="NCBI Taxonomy" id="90732"/>
    <lineage>
        <taxon>Bacteria</taxon>
        <taxon>Pseudomonadati</taxon>
        <taxon>Thermodesulfobacteriota</taxon>
        <taxon>Desulfobacteria</taxon>
        <taxon>Desulfobacterales</taxon>
        <taxon>Desulfobacteraceae</taxon>
        <taxon>Desulfobacula</taxon>
    </lineage>
</organism>
<dbReference type="CDD" id="cd17991">
    <property type="entry name" value="DEXHc_TRCF"/>
    <property type="match status" value="1"/>
</dbReference>
<sequence length="1164" mass="132069">MAKMSNHIIKEIQATDNNVVIIPTDGSHKACLISQLFNDSNDSIVVILSDTKKALGFLDELSFFLPDKKDHIVFFPGYHILPFKSLAYHKETSTNRLAALSKIMDSVFHPLIIVTVVETILQKLIPKKSLNEFAELVIANEEIDRDELILKLESGGYTKTSLVEDPGEYSVRGGILDVFSPGEKYPVRIEFFGDLVESIRYFSPFTQRGVKEIYETVIIPATEAVVSKENLPHILARLRQAGNIAGLDAPKVRGYVNETREFGRFPGIESMLSIIYDDLDTFFDYIPENSRLLLDVPDELESCAMDFESKAFFNYKTTASESRLCVEPDSIYLKWDKIKSLIKSKKHTSFKLFDPAVMPLNEARQTTFSFDYQDNTEICSMLKRAGTKDNPLRPLVDWFNDHIENYRKVFCVLSQESQSKRLLSLLQPYGIKPEPCQAFPLAMKQKPGIYYLFGNVSSGFVLKHEDLALVTENEIFGKKRIRRQKPVRQDLKTQFITPEELKNGDIVVHIEHGVGQYEGLCSLSVNGISQDFILILYQDKDKLYLPVDRIEMIGKYIGVDGYTPVLDKIGSKAWIKSKAKAKEEVEKLAADLLNLYAKRKVNNGFSFSRPDNYYNDFEAAFPYEETRDQLKAIDDVHLDMESEIPMDRLVCGDVGYGKTEVAIRAAFKAVNDAKQVAIVVPTTILAEQHLSTFRERFAQYPVHIECLSRFRTRKEQTRILKAISSGLVDIVIGTHRLLQKDIDFKSLGLLVIDEEQRFGVKHKEALKKKRSSVDVLALTATPIPRTLHMSLTGMRDISVITTPPADRQPIISYISKYEDPIVKDAVKRELSRNGQIFFVHNNIKTIFKVAQNLEKLVPEARIAVAHGRLSETELEKVMFKFVNLEIDVLVCTTIIESGLDIPSANTMIINKAERFGLSQIYQLRGRIGRGDHQAYAYLFVSDESRLTKDAKKRLAALMEYKDLGSGFQIAMKDLQIRGAGTALGASQSGHIAAVGYDMFLKLLDQAVHDLKGEDNIEPLEPEINASMSSGFPDDYIESVEQRLTVYRRLSRITMVSDISDMKKELTDRYGKLPKEAENMLLKIMLRVYCIKAGVQRLDISPNILTLAFSEKHMKRPLDELNTALKGMVRYEFVKKDSIRIQLGRKRNNISKALLETRNILKAIS</sequence>
<dbReference type="Pfam" id="PF00271">
    <property type="entry name" value="Helicase_C"/>
    <property type="match status" value="1"/>
</dbReference>
<reference evidence="17" key="1">
    <citation type="submission" date="2016-10" db="EMBL/GenBank/DDBJ databases">
        <authorList>
            <person name="Varghese N."/>
            <person name="Submissions S."/>
        </authorList>
    </citation>
    <scope>NUCLEOTIDE SEQUENCE [LARGE SCALE GENOMIC DNA]</scope>
    <source>
        <strain evidence="17">DSM 3384</strain>
    </source>
</reference>
<proteinExistence type="inferred from homology"/>
<dbReference type="InterPro" id="IPR037235">
    <property type="entry name" value="TRCF-like_C_D7"/>
</dbReference>
<keyword evidence="6 16" id="KW-0347">Helicase</keyword>
<dbReference type="Gene3D" id="3.40.50.11180">
    <property type="match status" value="1"/>
</dbReference>
<dbReference type="GO" id="GO:0016787">
    <property type="term" value="F:hydrolase activity"/>
    <property type="evidence" value="ECO:0007669"/>
    <property type="project" value="UniProtKB-KW"/>
</dbReference>
<dbReference type="SMART" id="SM00487">
    <property type="entry name" value="DEXDc"/>
    <property type="match status" value="1"/>
</dbReference>
<evidence type="ECO:0000256" key="11">
    <source>
        <dbReference type="ARBA" id="ARBA00061399"/>
    </source>
</evidence>
<feature type="domain" description="Helicase ATP-binding" evidence="14">
    <location>
        <begin position="639"/>
        <end position="800"/>
    </location>
</feature>
<evidence type="ECO:0000256" key="10">
    <source>
        <dbReference type="ARBA" id="ARBA00061104"/>
    </source>
</evidence>
<dbReference type="GO" id="GO:0003684">
    <property type="term" value="F:damaged DNA binding"/>
    <property type="evidence" value="ECO:0007669"/>
    <property type="project" value="InterPro"/>
</dbReference>
<feature type="domain" description="Helicase C-terminal" evidence="15">
    <location>
        <begin position="821"/>
        <end position="975"/>
    </location>
</feature>
<dbReference type="GO" id="GO:0003678">
    <property type="term" value="F:DNA helicase activity"/>
    <property type="evidence" value="ECO:0007669"/>
    <property type="project" value="TreeGrafter"/>
</dbReference>
<accession>A0A1H2EN84</accession>
<dbReference type="InterPro" id="IPR036101">
    <property type="entry name" value="CarD-like/TRCF_RID_sf"/>
</dbReference>
<evidence type="ECO:0000256" key="3">
    <source>
        <dbReference type="ARBA" id="ARBA00022741"/>
    </source>
</evidence>
<keyword evidence="2 13" id="KW-0963">Cytoplasm</keyword>
<dbReference type="SUPFAM" id="SSF141259">
    <property type="entry name" value="CarD-like"/>
    <property type="match status" value="1"/>
</dbReference>
<dbReference type="HAMAP" id="MF_00969">
    <property type="entry name" value="TRCF"/>
    <property type="match status" value="1"/>
</dbReference>
<dbReference type="NCBIfam" id="TIGR00580">
    <property type="entry name" value="mfd"/>
    <property type="match status" value="1"/>
</dbReference>
<evidence type="ECO:0000313" key="16">
    <source>
        <dbReference type="EMBL" id="SDT96413.1"/>
    </source>
</evidence>
<evidence type="ECO:0000256" key="8">
    <source>
        <dbReference type="ARBA" id="ARBA00023125"/>
    </source>
</evidence>
<dbReference type="InterPro" id="IPR011545">
    <property type="entry name" value="DEAD/DEAH_box_helicase_dom"/>
</dbReference>
<dbReference type="Gene3D" id="2.40.10.170">
    <property type="match status" value="1"/>
</dbReference>
<keyword evidence="9 13" id="KW-0234">DNA repair</keyword>
<keyword evidence="17" id="KW-1185">Reference proteome</keyword>
<dbReference type="Gene3D" id="3.90.1150.50">
    <property type="entry name" value="Transcription-repair-coupling factor, D7 domain"/>
    <property type="match status" value="1"/>
</dbReference>
<dbReference type="InterPro" id="IPR027417">
    <property type="entry name" value="P-loop_NTPase"/>
</dbReference>
<evidence type="ECO:0000256" key="6">
    <source>
        <dbReference type="ARBA" id="ARBA00022806"/>
    </source>
</evidence>
<dbReference type="InterPro" id="IPR048635">
    <property type="entry name" value="MFD_D3"/>
</dbReference>
<keyword evidence="5 13" id="KW-0378">Hydrolase</keyword>
<dbReference type="Gene3D" id="3.30.2060.10">
    <property type="entry name" value="Penicillin-binding protein 1b domain"/>
    <property type="match status" value="1"/>
</dbReference>
<dbReference type="SMART" id="SM00982">
    <property type="entry name" value="TRCF"/>
    <property type="match status" value="1"/>
</dbReference>
<dbReference type="GO" id="GO:0006355">
    <property type="term" value="P:regulation of DNA-templated transcription"/>
    <property type="evidence" value="ECO:0007669"/>
    <property type="project" value="UniProtKB-UniRule"/>
</dbReference>
<dbReference type="EC" id="3.6.4.-" evidence="13"/>
<gene>
    <name evidence="13" type="primary">mfd</name>
    <name evidence="16" type="ORF">SAMN04487931_103237</name>
</gene>
<dbReference type="InterPro" id="IPR041471">
    <property type="entry name" value="UvrB_inter"/>
</dbReference>
<comment type="subcellular location">
    <subcellularLocation>
        <location evidence="1 13">Cytoplasm</location>
    </subcellularLocation>
</comment>
<comment type="function">
    <text evidence="13">Couples transcription and DNA repair by recognizing RNA polymerase (RNAP) stalled at DNA lesions. Mediates ATP-dependent release of RNAP and its truncated transcript from the DNA, and recruitment of nucleotide excision repair machinery to the damaged site.</text>
</comment>
<dbReference type="PANTHER" id="PTHR47964:SF1">
    <property type="entry name" value="ATP-DEPENDENT DNA HELICASE HOMOLOG RECG, CHLOROPLASTIC"/>
    <property type="match status" value="1"/>
</dbReference>
<dbReference type="PROSITE" id="PS51192">
    <property type="entry name" value="HELICASE_ATP_BIND_1"/>
    <property type="match status" value="1"/>
</dbReference>
<evidence type="ECO:0000256" key="9">
    <source>
        <dbReference type="ARBA" id="ARBA00023204"/>
    </source>
</evidence>
<evidence type="ECO:0000256" key="12">
    <source>
        <dbReference type="ARBA" id="ARBA00070128"/>
    </source>
</evidence>
<dbReference type="InterPro" id="IPR004576">
    <property type="entry name" value="Mfd"/>
</dbReference>
<keyword evidence="3 13" id="KW-0547">Nucleotide-binding</keyword>
<evidence type="ECO:0000256" key="13">
    <source>
        <dbReference type="HAMAP-Rule" id="MF_00969"/>
    </source>
</evidence>
<dbReference type="SMART" id="SM00490">
    <property type="entry name" value="HELICc"/>
    <property type="match status" value="1"/>
</dbReference>
<dbReference type="SUPFAM" id="SSF52540">
    <property type="entry name" value="P-loop containing nucleoside triphosphate hydrolases"/>
    <property type="match status" value="4"/>
</dbReference>
<dbReference type="GO" id="GO:0005737">
    <property type="term" value="C:cytoplasm"/>
    <property type="evidence" value="ECO:0007669"/>
    <property type="project" value="UniProtKB-SubCell"/>
</dbReference>
<dbReference type="GO" id="GO:0000716">
    <property type="term" value="P:transcription-coupled nucleotide-excision repair, DNA damage recognition"/>
    <property type="evidence" value="ECO:0007669"/>
    <property type="project" value="UniProtKB-UniRule"/>
</dbReference>
<dbReference type="PROSITE" id="PS51194">
    <property type="entry name" value="HELICASE_CTER"/>
    <property type="match status" value="1"/>
</dbReference>
<dbReference type="Pfam" id="PF00270">
    <property type="entry name" value="DEAD"/>
    <property type="match status" value="1"/>
</dbReference>
<evidence type="ECO:0000256" key="4">
    <source>
        <dbReference type="ARBA" id="ARBA00022763"/>
    </source>
</evidence>
<keyword evidence="8 13" id="KW-0238">DNA-binding</keyword>
<keyword evidence="4 13" id="KW-0227">DNA damage</keyword>
<dbReference type="InterPro" id="IPR001650">
    <property type="entry name" value="Helicase_C-like"/>
</dbReference>
<dbReference type="Pfam" id="PF17757">
    <property type="entry name" value="UvrB_inter"/>
    <property type="match status" value="1"/>
</dbReference>
<dbReference type="EMBL" id="FNLL01000003">
    <property type="protein sequence ID" value="SDT96413.1"/>
    <property type="molecule type" value="Genomic_DNA"/>
</dbReference>
<name>A0A1H2EN84_9BACT</name>
<dbReference type="InterPro" id="IPR047112">
    <property type="entry name" value="RecG/Mfd"/>
</dbReference>
<dbReference type="FunFam" id="3.40.50.300:FF:000546">
    <property type="entry name" value="Transcription-repair-coupling factor"/>
    <property type="match status" value="1"/>
</dbReference>
<evidence type="ECO:0000259" key="14">
    <source>
        <dbReference type="PROSITE" id="PS51192"/>
    </source>
</evidence>
<dbReference type="GO" id="GO:0005524">
    <property type="term" value="F:ATP binding"/>
    <property type="evidence" value="ECO:0007669"/>
    <property type="project" value="UniProtKB-UniRule"/>
</dbReference>
<dbReference type="SMART" id="SM01058">
    <property type="entry name" value="CarD_TRCF"/>
    <property type="match status" value="1"/>
</dbReference>
<dbReference type="PANTHER" id="PTHR47964">
    <property type="entry name" value="ATP-DEPENDENT DNA HELICASE HOMOLOG RECG, CHLOROPLASTIC"/>
    <property type="match status" value="1"/>
</dbReference>
<comment type="similarity">
    <text evidence="11 13">In the C-terminal section; belongs to the helicase family. RecG subfamily.</text>
</comment>
<keyword evidence="7 13" id="KW-0067">ATP-binding</keyword>
<dbReference type="SUPFAM" id="SSF143517">
    <property type="entry name" value="TRCF domain-like"/>
    <property type="match status" value="1"/>
</dbReference>
<evidence type="ECO:0000256" key="2">
    <source>
        <dbReference type="ARBA" id="ARBA00022490"/>
    </source>
</evidence>
<dbReference type="Pfam" id="PF02559">
    <property type="entry name" value="CarD_TRCF_RID"/>
    <property type="match status" value="1"/>
</dbReference>
<evidence type="ECO:0000313" key="17">
    <source>
        <dbReference type="Proteomes" id="UP000199608"/>
    </source>
</evidence>